<dbReference type="AlphaFoldDB" id="A0AA38NV42"/>
<keyword evidence="2" id="KW-1185">Reference proteome</keyword>
<evidence type="ECO:0000313" key="1">
    <source>
        <dbReference type="EMBL" id="KAJ3831157.1"/>
    </source>
</evidence>
<organism evidence="1 2">
    <name type="scientific">Lentinula raphanica</name>
    <dbReference type="NCBI Taxonomy" id="153919"/>
    <lineage>
        <taxon>Eukaryota</taxon>
        <taxon>Fungi</taxon>
        <taxon>Dikarya</taxon>
        <taxon>Basidiomycota</taxon>
        <taxon>Agaricomycotina</taxon>
        <taxon>Agaricomycetes</taxon>
        <taxon>Agaricomycetidae</taxon>
        <taxon>Agaricales</taxon>
        <taxon>Marasmiineae</taxon>
        <taxon>Omphalotaceae</taxon>
        <taxon>Lentinula</taxon>
    </lineage>
</organism>
<dbReference type="EMBL" id="MU807738">
    <property type="protein sequence ID" value="KAJ3831157.1"/>
    <property type="molecule type" value="Genomic_DNA"/>
</dbReference>
<name>A0AA38NV42_9AGAR</name>
<reference evidence="1" key="1">
    <citation type="submission" date="2022-08" db="EMBL/GenBank/DDBJ databases">
        <authorList>
            <consortium name="DOE Joint Genome Institute"/>
            <person name="Min B."/>
            <person name="Riley R."/>
            <person name="Sierra-Patev S."/>
            <person name="Naranjo-Ortiz M."/>
            <person name="Looney B."/>
            <person name="Konkel Z."/>
            <person name="Slot J.C."/>
            <person name="Sakamoto Y."/>
            <person name="Steenwyk J.L."/>
            <person name="Rokas A."/>
            <person name="Carro J."/>
            <person name="Camarero S."/>
            <person name="Ferreira P."/>
            <person name="Molpeceres G."/>
            <person name="Ruiz-Duenas F.J."/>
            <person name="Serrano A."/>
            <person name="Henrissat B."/>
            <person name="Drula E."/>
            <person name="Hughes K.W."/>
            <person name="Mata J.L."/>
            <person name="Ishikawa N.K."/>
            <person name="Vargas-Isla R."/>
            <person name="Ushijima S."/>
            <person name="Smith C.A."/>
            <person name="Ahrendt S."/>
            <person name="Andreopoulos W."/>
            <person name="He G."/>
            <person name="Labutti K."/>
            <person name="Lipzen A."/>
            <person name="Ng V."/>
            <person name="Sandor L."/>
            <person name="Barry K."/>
            <person name="Martinez A.T."/>
            <person name="Xiao Y."/>
            <person name="Gibbons J.G."/>
            <person name="Terashima K."/>
            <person name="Hibbett D.S."/>
            <person name="Grigoriev I.V."/>
        </authorList>
    </citation>
    <scope>NUCLEOTIDE SEQUENCE</scope>
    <source>
        <strain evidence="1">TFB9207</strain>
    </source>
</reference>
<gene>
    <name evidence="1" type="ORF">F5878DRAFT_667854</name>
</gene>
<dbReference type="Proteomes" id="UP001163846">
    <property type="component" value="Unassembled WGS sequence"/>
</dbReference>
<accession>A0AA38NV42</accession>
<sequence length="402" mass="45599">MAVNHTSETQLAGWIESIEDFFHLAYESKLVSENDTRTFWNLVTGFHSDHAADQQKLFVLMKKWKQQLDREKRGERAIRGLTDNEYACLVFQGSQVLVQKAGGPVGWEQLSFEERSRRIMDMKKQLTKDIGEAEFQRLSDVEKSEVDLFLWAGCCMHKEMNAFKGGCVGLDEFWDEHPEISSPLPLPNRDNAATIQLASGTAAATRAKTRTERGAQDTLRFYFDYKIGFNLAFPDTSNTRFQSHAEACALIITHLDLFIEFLTYVKLNKGSGALNHMEQNVLNGLHDIATRHELCAITLYWLAISIPYMREVRGPNAKEDNILKLDGFHRRVIEHIDILIAHPEFLVGPNASAINGSLDSLSWERPDAFYAVQTYAPGLPHLTAVLVHFLNIRKNVPGSEVF</sequence>
<comment type="caution">
    <text evidence="1">The sequence shown here is derived from an EMBL/GenBank/DDBJ whole genome shotgun (WGS) entry which is preliminary data.</text>
</comment>
<proteinExistence type="predicted"/>
<protein>
    <submittedName>
        <fullName evidence="1">Uncharacterized protein</fullName>
    </submittedName>
</protein>
<evidence type="ECO:0000313" key="2">
    <source>
        <dbReference type="Proteomes" id="UP001163846"/>
    </source>
</evidence>